<dbReference type="PANTHER" id="PTHR33495">
    <property type="entry name" value="ANTI-SIGMA FACTOR ANTAGONIST TM_1081-RELATED-RELATED"/>
    <property type="match status" value="1"/>
</dbReference>
<dbReference type="InterPro" id="IPR058548">
    <property type="entry name" value="MlaB-like_STAS"/>
</dbReference>
<dbReference type="InterPro" id="IPR002645">
    <property type="entry name" value="STAS_dom"/>
</dbReference>
<sequence>MAGSDLRVVTETGPGGVVVIRVHGGLDGWSGCSELSDALVVAAGNSAGRTVVDLSGVGFADSAGLHALLRGLRAHGETGALLMLAGPLSAGVHRLFEVTGTLGAFRFVKDVEAAFTP</sequence>
<dbReference type="CDD" id="cd07043">
    <property type="entry name" value="STAS_anti-anti-sigma_factors"/>
    <property type="match status" value="1"/>
</dbReference>
<evidence type="ECO:0000313" key="2">
    <source>
        <dbReference type="EMBL" id="QEU71762.1"/>
    </source>
</evidence>
<organism evidence="2 3">
    <name type="scientific">Streptomyces nitrosporeus</name>
    <dbReference type="NCBI Taxonomy" id="28894"/>
    <lineage>
        <taxon>Bacteria</taxon>
        <taxon>Bacillati</taxon>
        <taxon>Actinomycetota</taxon>
        <taxon>Actinomycetes</taxon>
        <taxon>Kitasatosporales</taxon>
        <taxon>Streptomycetaceae</taxon>
        <taxon>Streptomyces</taxon>
    </lineage>
</organism>
<dbReference type="Pfam" id="PF13466">
    <property type="entry name" value="STAS_2"/>
    <property type="match status" value="1"/>
</dbReference>
<dbReference type="Gene3D" id="3.30.750.24">
    <property type="entry name" value="STAS domain"/>
    <property type="match status" value="1"/>
</dbReference>
<dbReference type="SUPFAM" id="SSF52091">
    <property type="entry name" value="SpoIIaa-like"/>
    <property type="match status" value="1"/>
</dbReference>
<proteinExistence type="predicted"/>
<accession>A0A5J6F6I8</accession>
<protein>
    <submittedName>
        <fullName evidence="2">Anti-sigma factor antagonist</fullName>
    </submittedName>
</protein>
<reference evidence="2 3" key="1">
    <citation type="submission" date="2017-09" db="EMBL/GenBank/DDBJ databases">
        <authorList>
            <person name="Lee N."/>
            <person name="Cho B.-K."/>
        </authorList>
    </citation>
    <scope>NUCLEOTIDE SEQUENCE [LARGE SCALE GENOMIC DNA]</scope>
    <source>
        <strain evidence="2 3">ATCC 12769</strain>
    </source>
</reference>
<dbReference type="PANTHER" id="PTHR33495:SF2">
    <property type="entry name" value="ANTI-SIGMA FACTOR ANTAGONIST TM_1081-RELATED"/>
    <property type="match status" value="1"/>
</dbReference>
<dbReference type="PROSITE" id="PS50801">
    <property type="entry name" value="STAS"/>
    <property type="match status" value="1"/>
</dbReference>
<gene>
    <name evidence="2" type="ORF">CP967_07110</name>
</gene>
<evidence type="ECO:0000313" key="3">
    <source>
        <dbReference type="Proteomes" id="UP000326178"/>
    </source>
</evidence>
<dbReference type="OrthoDB" id="4330281at2"/>
<name>A0A5J6F6I8_9ACTN</name>
<dbReference type="InterPro" id="IPR036513">
    <property type="entry name" value="STAS_dom_sf"/>
</dbReference>
<evidence type="ECO:0000259" key="1">
    <source>
        <dbReference type="PROSITE" id="PS50801"/>
    </source>
</evidence>
<dbReference type="RefSeq" id="WP_150487129.1">
    <property type="nucleotide sequence ID" value="NZ_BMUV01000005.1"/>
</dbReference>
<dbReference type="EMBL" id="CP023702">
    <property type="protein sequence ID" value="QEU71762.1"/>
    <property type="molecule type" value="Genomic_DNA"/>
</dbReference>
<keyword evidence="3" id="KW-1185">Reference proteome</keyword>
<dbReference type="AlphaFoldDB" id="A0A5J6F6I8"/>
<dbReference type="GO" id="GO:0043856">
    <property type="term" value="F:anti-sigma factor antagonist activity"/>
    <property type="evidence" value="ECO:0007669"/>
    <property type="project" value="TreeGrafter"/>
</dbReference>
<dbReference type="Proteomes" id="UP000326178">
    <property type="component" value="Chromosome"/>
</dbReference>
<feature type="domain" description="STAS" evidence="1">
    <location>
        <begin position="16"/>
        <end position="117"/>
    </location>
</feature>
<dbReference type="KEGG" id="snk:CP967_07110"/>